<reference evidence="3" key="1">
    <citation type="submission" date="2024-05" db="EMBL/GenBank/DDBJ databases">
        <authorList>
            <person name="Kim S."/>
            <person name="Heo J."/>
            <person name="Choi H."/>
            <person name="Choi Y."/>
            <person name="Kwon S.-W."/>
            <person name="Kim Y."/>
        </authorList>
    </citation>
    <scope>NUCLEOTIDE SEQUENCE</scope>
    <source>
        <strain evidence="3">KACC 23698</strain>
    </source>
</reference>
<feature type="signal peptide" evidence="2">
    <location>
        <begin position="1"/>
        <end position="33"/>
    </location>
</feature>
<dbReference type="InterPro" id="IPR018759">
    <property type="entry name" value="BBP2_2"/>
</dbReference>
<sequence length="520" mass="54959">MALRRRPARYVRLLGLATALACADAVAFASAMAQTLPMDPAAAPVPPPAGMDPDPYAPALRGSGPTSMRQAYKGAYAPVGQPVRPPKKTKPRTLRQTAPAPVPAPLFGPAAGTAPDLAGTLPTPGLPAIEQARRARRKAVQDDPYAPLGIDTGGLIWRPSIDVSGGYDTNPNRVGGRPRGSTTFRQEGALSVESDWERHAFTANLRGAYQEYPSVRSANRPDGAGVADLRIDVLRDTQVDLGAAYLLTTERPGSLEQPVVGSKRSTILTAGTSAMLTQRFGAVAVSLRGAVDRTSYGDLTQANGLEVSQGDRDFNAYGLRLRTGYQATPGLQPFVEATVDKRVYDSTLDVSGYDRTSSGVQGRVGSTFEITRTVTGEASAGYGVRQYEDPRLADLRGPVADVALIWSATPLTTVTLRGTASLAETTVVGATGAQVRTVAAEVSHALLRNLILVGAASFTSTDYQGVPLRETSYATGLKLEYRLTRSVALNASFTHERLNGATVGSDYTANTFLVGMKLQP</sequence>
<dbReference type="AlphaFoldDB" id="A0AAU7JCT5"/>
<evidence type="ECO:0000256" key="1">
    <source>
        <dbReference type="SAM" id="MobiDB-lite"/>
    </source>
</evidence>
<name>A0AAU7JCT5_9HYPH</name>
<organism evidence="3">
    <name type="scientific">Alsobacter sp. KACC 23698</name>
    <dbReference type="NCBI Taxonomy" id="3149229"/>
    <lineage>
        <taxon>Bacteria</taxon>
        <taxon>Pseudomonadati</taxon>
        <taxon>Pseudomonadota</taxon>
        <taxon>Alphaproteobacteria</taxon>
        <taxon>Hyphomicrobiales</taxon>
        <taxon>Alsobacteraceae</taxon>
        <taxon>Alsobacter</taxon>
    </lineage>
</organism>
<accession>A0AAU7JCT5</accession>
<evidence type="ECO:0000313" key="3">
    <source>
        <dbReference type="EMBL" id="XBO38001.1"/>
    </source>
</evidence>
<feature type="chain" id="PRO_5043593793" evidence="2">
    <location>
        <begin position="34"/>
        <end position="520"/>
    </location>
</feature>
<gene>
    <name evidence="3" type="ORF">ABEG18_20110</name>
</gene>
<feature type="region of interest" description="Disordered" evidence="1">
    <location>
        <begin position="43"/>
        <end position="105"/>
    </location>
</feature>
<dbReference type="RefSeq" id="WP_406854829.1">
    <property type="nucleotide sequence ID" value="NZ_CP157484.1"/>
</dbReference>
<dbReference type="EMBL" id="CP157484">
    <property type="protein sequence ID" value="XBO38001.1"/>
    <property type="molecule type" value="Genomic_DNA"/>
</dbReference>
<evidence type="ECO:0000256" key="2">
    <source>
        <dbReference type="SAM" id="SignalP"/>
    </source>
</evidence>
<protein>
    <submittedName>
        <fullName evidence="3">Outer membrane beta-barrel protein</fullName>
    </submittedName>
</protein>
<proteinExistence type="predicted"/>
<keyword evidence="2" id="KW-0732">Signal</keyword>
<dbReference type="Pfam" id="PF10082">
    <property type="entry name" value="BBP2_2"/>
    <property type="match status" value="1"/>
</dbReference>